<organism evidence="1 2">
    <name type="scientific">Chthoniobacter flavus Ellin428</name>
    <dbReference type="NCBI Taxonomy" id="497964"/>
    <lineage>
        <taxon>Bacteria</taxon>
        <taxon>Pseudomonadati</taxon>
        <taxon>Verrucomicrobiota</taxon>
        <taxon>Spartobacteria</taxon>
        <taxon>Chthoniobacterales</taxon>
        <taxon>Chthoniobacteraceae</taxon>
        <taxon>Chthoniobacter</taxon>
    </lineage>
</organism>
<dbReference type="AlphaFoldDB" id="B4CWK4"/>
<dbReference type="EMBL" id="ABVL01000002">
    <property type="protein sequence ID" value="EDY21796.1"/>
    <property type="molecule type" value="Genomic_DNA"/>
</dbReference>
<proteinExistence type="predicted"/>
<dbReference type="Proteomes" id="UP000005824">
    <property type="component" value="Unassembled WGS sequence"/>
</dbReference>
<evidence type="ECO:0000313" key="2">
    <source>
        <dbReference type="Proteomes" id="UP000005824"/>
    </source>
</evidence>
<name>B4CWK4_9BACT</name>
<keyword evidence="2" id="KW-1185">Reference proteome</keyword>
<comment type="caution">
    <text evidence="1">The sequence shown here is derived from an EMBL/GenBank/DDBJ whole genome shotgun (WGS) entry which is preliminary data.</text>
</comment>
<sequence>MTSRFLLHSNFHSSFSLTREGRNWRRQFNDLKAALDYAAGMTSTEAPLVVYNEYGRVIIESFIKPNVVWRD</sequence>
<protein>
    <submittedName>
        <fullName evidence="1">Uncharacterized protein</fullName>
    </submittedName>
</protein>
<accession>B4CWK4</accession>
<reference evidence="1 2" key="1">
    <citation type="journal article" date="2011" name="J. Bacteriol.">
        <title>Genome sequence of Chthoniobacter flavus Ellin428, an aerobic heterotrophic soil bacterium.</title>
        <authorList>
            <person name="Kant R."/>
            <person name="van Passel M.W."/>
            <person name="Palva A."/>
            <person name="Lucas S."/>
            <person name="Lapidus A."/>
            <person name="Glavina Del Rio T."/>
            <person name="Dalin E."/>
            <person name="Tice H."/>
            <person name="Bruce D."/>
            <person name="Goodwin L."/>
            <person name="Pitluck S."/>
            <person name="Larimer F.W."/>
            <person name="Land M.L."/>
            <person name="Hauser L."/>
            <person name="Sangwan P."/>
            <person name="de Vos W.M."/>
            <person name="Janssen P.H."/>
            <person name="Smidt H."/>
        </authorList>
    </citation>
    <scope>NUCLEOTIDE SEQUENCE [LARGE SCALE GENOMIC DNA]</scope>
    <source>
        <strain evidence="1 2">Ellin428</strain>
    </source>
</reference>
<dbReference type="InParanoid" id="B4CWK4"/>
<evidence type="ECO:0000313" key="1">
    <source>
        <dbReference type="EMBL" id="EDY21796.1"/>
    </source>
</evidence>
<dbReference type="RefSeq" id="WP_006978368.1">
    <property type="nucleotide sequence ID" value="NZ_ABVL01000002.1"/>
</dbReference>
<gene>
    <name evidence="1" type="ORF">CfE428DRAFT_1042</name>
</gene>